<evidence type="ECO:0000313" key="2">
    <source>
        <dbReference type="Proteomes" id="UP000827976"/>
    </source>
</evidence>
<gene>
    <name evidence="1" type="ORF">IHE45_17G089300</name>
</gene>
<dbReference type="EMBL" id="CM037027">
    <property type="protein sequence ID" value="KAH7658462.1"/>
    <property type="molecule type" value="Genomic_DNA"/>
</dbReference>
<name>A0ACB7UDX5_DIOAL</name>
<accession>A0ACB7UDX5</accession>
<organism evidence="1 2">
    <name type="scientific">Dioscorea alata</name>
    <name type="common">Purple yam</name>
    <dbReference type="NCBI Taxonomy" id="55571"/>
    <lineage>
        <taxon>Eukaryota</taxon>
        <taxon>Viridiplantae</taxon>
        <taxon>Streptophyta</taxon>
        <taxon>Embryophyta</taxon>
        <taxon>Tracheophyta</taxon>
        <taxon>Spermatophyta</taxon>
        <taxon>Magnoliopsida</taxon>
        <taxon>Liliopsida</taxon>
        <taxon>Dioscoreales</taxon>
        <taxon>Dioscoreaceae</taxon>
        <taxon>Dioscorea</taxon>
    </lineage>
</organism>
<protein>
    <submittedName>
        <fullName evidence="1">Neprosin domain-containing protein</fullName>
    </submittedName>
</protein>
<keyword evidence="2" id="KW-1185">Reference proteome</keyword>
<sequence length="717" mass="79969">MLKMMVLVFIFLCCLLLLLPSFGFTIDEDLELLNKPTMKTTIVHDGNIYDCVGINKQPAFDHPSLKNHKIQLRPSSYPVGLFDDNSSSSSTNRTTSIEIGLPDGGCPSGTVPIRRLTKENLTRMKLSLKNMRIKNTPMYNDTNEELHHQISNDSYGDTKTRLTTAWTNDDFKSTGCVNYACPGFVQVSKDTPLGIAISPVSTYNGTQRAIELFVFRDPATLNWWFLCGPDKKLVGYWPNSLFTTLAQYGTRLEFGGTAGYTCNTVFPPMGSGHFPDEGYSKSCLFQMVKYIDGDSRSDDLPLLEGAPYSNSPCYKAGDFTESGNKDNYFYFGGPEHNLTIDEDFEIEKQLKLLNKPAIKTIVENGDIFDCVDINKQPAFDHPSLKDHQIQLRPSSLPVGLCDNDKIKSLSGINSMEVGLQESCPSGTVPIKRVKKGQLIGMRSSFKQYKIRPSSSNVNDDASNQRWATMHTPLRPEYQHWYFGASGFVSVYGFPEMLETQASSSVFWVANDDDLNKINHIVVGWLVHPTNNGDKNTRLVAGWTSDNFQSTGCMNSACPGFVQVSKDLPLDITINPVSTYNGTQYSIELYVFRDPVTTNWWFLFGPDKKVVGYWPNKLFTTLAQYATRLEFGGIAEHTSKCNAAFPPIGSGHFPDEGYGKSCLFQMVKFIDINSQSNDLSLFDTTPYSDSSCYKVGDLTKSRNTGNYFYFGGPGGIDC</sequence>
<proteinExistence type="predicted"/>
<evidence type="ECO:0000313" key="1">
    <source>
        <dbReference type="EMBL" id="KAH7658462.1"/>
    </source>
</evidence>
<comment type="caution">
    <text evidence="1">The sequence shown here is derived from an EMBL/GenBank/DDBJ whole genome shotgun (WGS) entry which is preliminary data.</text>
</comment>
<reference evidence="2" key="1">
    <citation type="journal article" date="2022" name="Nat. Commun.">
        <title>Chromosome evolution and the genetic basis of agronomically important traits in greater yam.</title>
        <authorList>
            <person name="Bredeson J.V."/>
            <person name="Lyons J.B."/>
            <person name="Oniyinde I.O."/>
            <person name="Okereke N.R."/>
            <person name="Kolade O."/>
            <person name="Nnabue I."/>
            <person name="Nwadili C.O."/>
            <person name="Hribova E."/>
            <person name="Parker M."/>
            <person name="Nwogha J."/>
            <person name="Shu S."/>
            <person name="Carlson J."/>
            <person name="Kariba R."/>
            <person name="Muthemba S."/>
            <person name="Knop K."/>
            <person name="Barton G.J."/>
            <person name="Sherwood A.V."/>
            <person name="Lopez-Montes A."/>
            <person name="Asiedu R."/>
            <person name="Jamnadass R."/>
            <person name="Muchugi A."/>
            <person name="Goodstein D."/>
            <person name="Egesi C.N."/>
            <person name="Featherston J."/>
            <person name="Asfaw A."/>
            <person name="Simpson G.G."/>
            <person name="Dolezel J."/>
            <person name="Hendre P.S."/>
            <person name="Van Deynze A."/>
            <person name="Kumar P.L."/>
            <person name="Obidiegwu J.E."/>
            <person name="Bhattacharjee R."/>
            <person name="Rokhsar D.S."/>
        </authorList>
    </citation>
    <scope>NUCLEOTIDE SEQUENCE [LARGE SCALE GENOMIC DNA]</scope>
    <source>
        <strain evidence="2">cv. TDa95/00328</strain>
    </source>
</reference>
<dbReference type="Proteomes" id="UP000827976">
    <property type="component" value="Chromosome 17"/>
</dbReference>